<reference evidence="2 3" key="1">
    <citation type="submission" date="2019-04" db="EMBL/GenBank/DDBJ databases">
        <title>Flavobacterium sp. nov. isolated from construction timber.</title>
        <authorList>
            <person name="Lin S.-Y."/>
            <person name="Chang C.-T."/>
            <person name="Young C.-C."/>
        </authorList>
    </citation>
    <scope>NUCLEOTIDE SEQUENCE [LARGE SCALE GENOMIC DNA]</scope>
    <source>
        <strain evidence="2 3">CC-CTC003</strain>
    </source>
</reference>
<comment type="caution">
    <text evidence="2">The sequence shown here is derived from an EMBL/GenBank/DDBJ whole genome shotgun (WGS) entry which is preliminary data.</text>
</comment>
<dbReference type="Proteomes" id="UP000307507">
    <property type="component" value="Unassembled WGS sequence"/>
</dbReference>
<sequence length="163" mass="17566">MKNVKRLLGLTAIASALFFSTDSQAQTQGYEKGWRVGFGLNGGIPINSSYDFSLGADARLQYDLTQKTSLAATTGYTHLFSKEADGGFIPAKLGFKSFLGNQIYVLGEVGAGIGVKDGMGTSFLWAPGIGIATKNIDISLRYEDYNHFNTGQVSLRLAYGFKL</sequence>
<dbReference type="RefSeq" id="WP_136403319.1">
    <property type="nucleotide sequence ID" value="NZ_SSNZ01000004.1"/>
</dbReference>
<evidence type="ECO:0000313" key="2">
    <source>
        <dbReference type="EMBL" id="THF49913.1"/>
    </source>
</evidence>
<name>A0A4S3ZVU6_9FLAO</name>
<evidence type="ECO:0008006" key="4">
    <source>
        <dbReference type="Google" id="ProtNLM"/>
    </source>
</evidence>
<feature type="signal peptide" evidence="1">
    <location>
        <begin position="1"/>
        <end position="25"/>
    </location>
</feature>
<proteinExistence type="predicted"/>
<keyword evidence="1" id="KW-0732">Signal</keyword>
<evidence type="ECO:0000256" key="1">
    <source>
        <dbReference type="SAM" id="SignalP"/>
    </source>
</evidence>
<evidence type="ECO:0000313" key="3">
    <source>
        <dbReference type="Proteomes" id="UP000307507"/>
    </source>
</evidence>
<gene>
    <name evidence="2" type="ORF">E6C50_11210</name>
</gene>
<dbReference type="OrthoDB" id="791021at2"/>
<keyword evidence="3" id="KW-1185">Reference proteome</keyword>
<accession>A0A4S3ZVU6</accession>
<feature type="chain" id="PRO_5020336559" description="Outer membrane protein beta-barrel domain-containing protein" evidence="1">
    <location>
        <begin position="26"/>
        <end position="163"/>
    </location>
</feature>
<organism evidence="2 3">
    <name type="scientific">Flavobacterium supellecticarium</name>
    <dbReference type="NCBI Taxonomy" id="2565924"/>
    <lineage>
        <taxon>Bacteria</taxon>
        <taxon>Pseudomonadati</taxon>
        <taxon>Bacteroidota</taxon>
        <taxon>Flavobacteriia</taxon>
        <taxon>Flavobacteriales</taxon>
        <taxon>Flavobacteriaceae</taxon>
        <taxon>Flavobacterium</taxon>
    </lineage>
</organism>
<dbReference type="AlphaFoldDB" id="A0A4S3ZVU6"/>
<protein>
    <recommendedName>
        <fullName evidence="4">Outer membrane protein beta-barrel domain-containing protein</fullName>
    </recommendedName>
</protein>
<dbReference type="EMBL" id="SSNZ01000004">
    <property type="protein sequence ID" value="THF49913.1"/>
    <property type="molecule type" value="Genomic_DNA"/>
</dbReference>